<dbReference type="EMBL" id="LWDV01000010">
    <property type="protein sequence ID" value="OCL25230.1"/>
    <property type="molecule type" value="Genomic_DNA"/>
</dbReference>
<protein>
    <submittedName>
        <fullName evidence="2">Stage II sporulation protein P</fullName>
    </submittedName>
</protein>
<accession>A0A1C0A512</accession>
<keyword evidence="1" id="KW-1133">Transmembrane helix</keyword>
<keyword evidence="3" id="KW-1185">Reference proteome</keyword>
<keyword evidence="1" id="KW-0472">Membrane</keyword>
<comment type="caution">
    <text evidence="2">The sequence shown here is derived from an EMBL/GenBank/DDBJ whole genome shotgun (WGS) entry which is preliminary data.</text>
</comment>
<evidence type="ECO:0000313" key="2">
    <source>
        <dbReference type="EMBL" id="OCL25230.1"/>
    </source>
</evidence>
<keyword evidence="1" id="KW-0812">Transmembrane</keyword>
<reference evidence="3" key="1">
    <citation type="submission" date="2016-07" db="EMBL/GenBank/DDBJ databases">
        <authorList>
            <person name="Florea S."/>
            <person name="Webb J.S."/>
            <person name="Jaromczyk J."/>
            <person name="Schardl C.L."/>
        </authorList>
    </citation>
    <scope>NUCLEOTIDE SEQUENCE [LARGE SCALE GENOMIC DNA]</scope>
    <source>
        <strain evidence="3">Z6</strain>
    </source>
</reference>
<feature type="transmembrane region" description="Helical" evidence="1">
    <location>
        <begin position="7"/>
        <end position="28"/>
    </location>
</feature>
<gene>
    <name evidence="2" type="ORF">U472_12755</name>
</gene>
<evidence type="ECO:0000313" key="3">
    <source>
        <dbReference type="Proteomes" id="UP000093514"/>
    </source>
</evidence>
<organism evidence="2 3">
    <name type="scientific">Orenia metallireducens</name>
    <dbReference type="NCBI Taxonomy" id="1413210"/>
    <lineage>
        <taxon>Bacteria</taxon>
        <taxon>Bacillati</taxon>
        <taxon>Bacillota</taxon>
        <taxon>Clostridia</taxon>
        <taxon>Halanaerobiales</taxon>
        <taxon>Halobacteroidaceae</taxon>
        <taxon>Orenia</taxon>
    </lineage>
</organism>
<dbReference type="OrthoDB" id="1633470at2"/>
<dbReference type="RefSeq" id="WP_068719132.1">
    <property type="nucleotide sequence ID" value="NZ_LWDV01000010.1"/>
</dbReference>
<dbReference type="NCBIfam" id="TIGR02867">
    <property type="entry name" value="spore_II_P"/>
    <property type="match status" value="1"/>
</dbReference>
<dbReference type="Proteomes" id="UP000093514">
    <property type="component" value="Unassembled WGS sequence"/>
</dbReference>
<name>A0A1C0A512_9FIRM</name>
<reference evidence="2 3" key="2">
    <citation type="submission" date="2016-08" db="EMBL/GenBank/DDBJ databases">
        <title>Orenia metallireducens sp. nov. strain Z6, a Novel Metal-reducing Firmicute from the Deep Subsurface.</title>
        <authorList>
            <person name="Maxim B.I."/>
            <person name="Kenneth K."/>
            <person name="Flynn T.M."/>
            <person name="Oloughlin E.J."/>
            <person name="Locke R.A."/>
            <person name="Weber J.R."/>
            <person name="Egan S.M."/>
            <person name="Mackie R.I."/>
            <person name="Cann I.K."/>
        </authorList>
    </citation>
    <scope>NUCLEOTIDE SEQUENCE [LARGE SCALE GENOMIC DNA]</scope>
    <source>
        <strain evidence="2 3">Z6</strain>
    </source>
</reference>
<proteinExistence type="predicted"/>
<dbReference type="InterPro" id="IPR010897">
    <property type="entry name" value="Spore_II_P"/>
</dbReference>
<dbReference type="AlphaFoldDB" id="A0A1C0A512"/>
<evidence type="ECO:0000256" key="1">
    <source>
        <dbReference type="SAM" id="Phobius"/>
    </source>
</evidence>
<sequence>MFKDQHRFITGIILLYLILFLVFSGLVVHKYSIIDKISLGNIFSTNKLIYYLVNFLYLDDFHSKLVLRKGLPIVRVENQEMLAYSQGMNPFIKLTCSFTTDLPPSFFKLKDDVRVASAMNRVRTRKKQNQSVEEKLRAEGTHDNEERVKIELEFWQTEPSKQVEEREVIERIAEENDSQKTLFPKKDTTFSNEALVGIYHTHTAENYDNKGYNARAAAGDRGDIVLIGDELTKTLKEKYGILVAHSRHVNDKTYGSSYINSFKTAQGIVDENPKLKMIFDIHRDAIGRGSKDLITTTIDGEKVARIMIIVTNNEYGLPHPNWQQNVKFAKRLGKKMNEMYPGLLRDVKLISNRRYNQHVHPHALLLEIGGAKNTLEEAKRSSQLLANVLASLINEGV</sequence>
<dbReference type="Pfam" id="PF07454">
    <property type="entry name" value="SpoIIP"/>
    <property type="match status" value="1"/>
</dbReference>